<name>A0A644TV04_9ZZZZ</name>
<dbReference type="SUPFAM" id="SSF51658">
    <property type="entry name" value="Xylose isomerase-like"/>
    <property type="match status" value="1"/>
</dbReference>
<reference evidence="2" key="1">
    <citation type="submission" date="2019-08" db="EMBL/GenBank/DDBJ databases">
        <authorList>
            <person name="Kucharzyk K."/>
            <person name="Murdoch R.W."/>
            <person name="Higgins S."/>
            <person name="Loffler F."/>
        </authorList>
    </citation>
    <scope>NUCLEOTIDE SEQUENCE</scope>
</reference>
<comment type="caution">
    <text evidence="2">The sequence shown here is derived from an EMBL/GenBank/DDBJ whole genome shotgun (WGS) entry which is preliminary data.</text>
</comment>
<accession>A0A644TV04</accession>
<organism evidence="2">
    <name type="scientific">bioreactor metagenome</name>
    <dbReference type="NCBI Taxonomy" id="1076179"/>
    <lineage>
        <taxon>unclassified sequences</taxon>
        <taxon>metagenomes</taxon>
        <taxon>ecological metagenomes</taxon>
    </lineage>
</organism>
<evidence type="ECO:0000313" key="2">
    <source>
        <dbReference type="EMBL" id="MPL70816.1"/>
    </source>
</evidence>
<protein>
    <recommendedName>
        <fullName evidence="1">Xylose isomerase-like TIM barrel domain-containing protein</fullName>
    </recommendedName>
</protein>
<dbReference type="InterPro" id="IPR050312">
    <property type="entry name" value="IolE/XylAMocC-like"/>
</dbReference>
<feature type="domain" description="Xylose isomerase-like TIM barrel" evidence="1">
    <location>
        <begin position="20"/>
        <end position="245"/>
    </location>
</feature>
<dbReference type="InterPro" id="IPR036237">
    <property type="entry name" value="Xyl_isomerase-like_sf"/>
</dbReference>
<dbReference type="PANTHER" id="PTHR12110:SF21">
    <property type="entry name" value="XYLOSE ISOMERASE-LIKE TIM BARREL DOMAIN-CONTAINING PROTEIN"/>
    <property type="match status" value="1"/>
</dbReference>
<gene>
    <name evidence="2" type="ORF">SDC9_16578</name>
</gene>
<proteinExistence type="predicted"/>
<dbReference type="EMBL" id="VSSQ01000055">
    <property type="protein sequence ID" value="MPL70816.1"/>
    <property type="molecule type" value="Genomic_DNA"/>
</dbReference>
<dbReference type="Pfam" id="PF01261">
    <property type="entry name" value="AP_endonuc_2"/>
    <property type="match status" value="1"/>
</dbReference>
<dbReference type="AlphaFoldDB" id="A0A644TV04"/>
<dbReference type="PANTHER" id="PTHR12110">
    <property type="entry name" value="HYDROXYPYRUVATE ISOMERASE"/>
    <property type="match status" value="1"/>
</dbReference>
<sequence length="265" mass="29854">MRVYYSELCLIGGSVESNVDKLIAHGAENVELMLDGEGWNDFHLCMDELAATLVKKHIGYSVHVPVWDMNLTSECAHLRNAVLESYKATIAFASRIEARHVVLHTGWCSDPHFSKELGRSRARVALEKLVEFNKVYDQLLLVENIGSPAASLFTKRQFVDFLDGFPGNVGYVVDIGHAHINKWQIEPLLHELGNRLYALHIHDNDGYRDEHAPIGRGNIDWKRVLDAAAGTGRDLGLILEYNIETDLEMLTQGKSFLENSLIFKN</sequence>
<evidence type="ECO:0000259" key="1">
    <source>
        <dbReference type="Pfam" id="PF01261"/>
    </source>
</evidence>
<dbReference type="Gene3D" id="3.20.20.150">
    <property type="entry name" value="Divalent-metal-dependent TIM barrel enzymes"/>
    <property type="match status" value="1"/>
</dbReference>
<dbReference type="InterPro" id="IPR013022">
    <property type="entry name" value="Xyl_isomerase-like_TIM-brl"/>
</dbReference>